<dbReference type="PANTHER" id="PTHR37301:SF1">
    <property type="entry name" value="DNA-BINDING PROTEIN"/>
    <property type="match status" value="1"/>
</dbReference>
<evidence type="ECO:0000313" key="3">
    <source>
        <dbReference type="Proteomes" id="UP001108029"/>
    </source>
</evidence>
<protein>
    <recommendedName>
        <fullName evidence="1">HTH cro/C1-type domain-containing protein</fullName>
    </recommendedName>
</protein>
<dbReference type="GO" id="GO:0003677">
    <property type="term" value="F:DNA binding"/>
    <property type="evidence" value="ECO:0007669"/>
    <property type="project" value="InterPro"/>
</dbReference>
<evidence type="ECO:0000259" key="1">
    <source>
        <dbReference type="Pfam" id="PF13443"/>
    </source>
</evidence>
<dbReference type="SUPFAM" id="SSF47413">
    <property type="entry name" value="lambda repressor-like DNA-binding domains"/>
    <property type="match status" value="1"/>
</dbReference>
<comment type="caution">
    <text evidence="2">The sequence shown here is derived from an EMBL/GenBank/DDBJ whole genome shotgun (WGS) entry which is preliminary data.</text>
</comment>
<name>A0A9Q3ZA10_9ACTN</name>
<evidence type="ECO:0000313" key="2">
    <source>
        <dbReference type="EMBL" id="MCD9880856.1"/>
    </source>
</evidence>
<dbReference type="Pfam" id="PF13443">
    <property type="entry name" value="HTH_26"/>
    <property type="match status" value="1"/>
</dbReference>
<gene>
    <name evidence="2" type="ORF">LJ657_46455</name>
</gene>
<dbReference type="InterPro" id="IPR010982">
    <property type="entry name" value="Lambda_DNA-bd_dom_sf"/>
</dbReference>
<dbReference type="Proteomes" id="UP001108029">
    <property type="component" value="Unassembled WGS sequence"/>
</dbReference>
<feature type="domain" description="HTH cro/C1-type" evidence="1">
    <location>
        <begin position="7"/>
        <end position="46"/>
    </location>
</feature>
<sequence>MPIAVAIDVMPAKRKMSVGELADRAGITPANLALPENGRAKTVRFAAMSGTRRRSVRRGL</sequence>
<dbReference type="AlphaFoldDB" id="A0A9Q3ZA10"/>
<dbReference type="PANTHER" id="PTHR37301">
    <property type="entry name" value="DNA-BINDING PROTEIN-RELATED"/>
    <property type="match status" value="1"/>
</dbReference>
<keyword evidence="3" id="KW-1185">Reference proteome</keyword>
<dbReference type="RefSeq" id="WP_232655776.1">
    <property type="nucleotide sequence ID" value="NZ_JAJSBI010000049.1"/>
</dbReference>
<dbReference type="EMBL" id="JAJSBI010000049">
    <property type="protein sequence ID" value="MCD9880856.1"/>
    <property type="molecule type" value="Genomic_DNA"/>
</dbReference>
<dbReference type="InterPro" id="IPR001387">
    <property type="entry name" value="Cro/C1-type_HTH"/>
</dbReference>
<proteinExistence type="predicted"/>
<reference evidence="2" key="1">
    <citation type="submission" date="2021-12" db="EMBL/GenBank/DDBJ databases">
        <authorList>
            <person name="Lee J.-H."/>
            <person name="Kim S.-B."/>
        </authorList>
    </citation>
    <scope>NUCLEOTIDE SEQUENCE</scope>
    <source>
        <strain evidence="2">NR30</strain>
    </source>
</reference>
<accession>A0A9Q3ZA10</accession>
<organism evidence="2 3">
    <name type="scientific">Streptomyces guryensis</name>
    <dbReference type="NCBI Taxonomy" id="2886947"/>
    <lineage>
        <taxon>Bacteria</taxon>
        <taxon>Bacillati</taxon>
        <taxon>Actinomycetota</taxon>
        <taxon>Actinomycetes</taxon>
        <taxon>Kitasatosporales</taxon>
        <taxon>Streptomycetaceae</taxon>
        <taxon>Streptomyces</taxon>
    </lineage>
</organism>